<organism evidence="2 3">
    <name type="scientific">Deefgea chitinilytica</name>
    <dbReference type="NCBI Taxonomy" id="570276"/>
    <lineage>
        <taxon>Bacteria</taxon>
        <taxon>Pseudomonadati</taxon>
        <taxon>Pseudomonadota</taxon>
        <taxon>Betaproteobacteria</taxon>
        <taxon>Neisseriales</taxon>
        <taxon>Chitinibacteraceae</taxon>
        <taxon>Deefgea</taxon>
    </lineage>
</organism>
<dbReference type="EMBL" id="WOFE01000001">
    <property type="protein sequence ID" value="MBM5570826.1"/>
    <property type="molecule type" value="Genomic_DNA"/>
</dbReference>
<protein>
    <submittedName>
        <fullName evidence="2">Uncharacterized protein</fullName>
    </submittedName>
</protein>
<keyword evidence="3" id="KW-1185">Reference proteome</keyword>
<gene>
    <name evidence="2" type="ORF">GM173_04435</name>
</gene>
<evidence type="ECO:0000256" key="1">
    <source>
        <dbReference type="SAM" id="Phobius"/>
    </source>
</evidence>
<dbReference type="Pfam" id="PF19942">
    <property type="entry name" value="DUF6404"/>
    <property type="match status" value="1"/>
</dbReference>
<name>A0ABS2C9K9_9NEIS</name>
<comment type="caution">
    <text evidence="2">The sequence shown here is derived from an EMBL/GenBank/DDBJ whole genome shotgun (WGS) entry which is preliminary data.</text>
</comment>
<keyword evidence="1" id="KW-1133">Transmembrane helix</keyword>
<feature type="transmembrane region" description="Helical" evidence="1">
    <location>
        <begin position="52"/>
        <end position="74"/>
    </location>
</feature>
<dbReference type="RefSeq" id="WP_203570100.1">
    <property type="nucleotide sequence ID" value="NZ_WOFE01000001.1"/>
</dbReference>
<evidence type="ECO:0000313" key="2">
    <source>
        <dbReference type="EMBL" id="MBM5570826.1"/>
    </source>
</evidence>
<dbReference type="InterPro" id="IPR045644">
    <property type="entry name" value="DUF6404"/>
</dbReference>
<feature type="transmembrane region" description="Helical" evidence="1">
    <location>
        <begin position="86"/>
        <end position="107"/>
    </location>
</feature>
<sequence length="120" mass="13702">MRAQNAEFERKKAIALTILVEKSIFKNARWPWQLKALWALGLKKRPPLFASFISNAVFFGVQWGGVYGFFMWFTIWKSQGIPFERAVGLCALGGLFFGCAMAGLSYFQARKKQLPSWESL</sequence>
<dbReference type="Proteomes" id="UP001195660">
    <property type="component" value="Unassembled WGS sequence"/>
</dbReference>
<keyword evidence="1" id="KW-0812">Transmembrane</keyword>
<reference evidence="2 3" key="1">
    <citation type="submission" date="2019-11" db="EMBL/GenBank/DDBJ databases">
        <title>Novel Deefgea species.</title>
        <authorList>
            <person name="Han J.-H."/>
        </authorList>
    </citation>
    <scope>NUCLEOTIDE SEQUENCE [LARGE SCALE GENOMIC DNA]</scope>
    <source>
        <strain evidence="2 3">LMG 24817</strain>
    </source>
</reference>
<evidence type="ECO:0000313" key="3">
    <source>
        <dbReference type="Proteomes" id="UP001195660"/>
    </source>
</evidence>
<proteinExistence type="predicted"/>
<accession>A0ABS2C9K9</accession>
<keyword evidence="1" id="KW-0472">Membrane</keyword>